<feature type="region of interest" description="Disordered" evidence="1">
    <location>
        <begin position="37"/>
        <end position="60"/>
    </location>
</feature>
<organism evidence="2">
    <name type="scientific">Lotus japonicus</name>
    <name type="common">Lotus corniculatus var. japonicus</name>
    <dbReference type="NCBI Taxonomy" id="34305"/>
    <lineage>
        <taxon>Eukaryota</taxon>
        <taxon>Viridiplantae</taxon>
        <taxon>Streptophyta</taxon>
        <taxon>Embryophyta</taxon>
        <taxon>Tracheophyta</taxon>
        <taxon>Spermatophyta</taxon>
        <taxon>Magnoliopsida</taxon>
        <taxon>eudicotyledons</taxon>
        <taxon>Gunneridae</taxon>
        <taxon>Pentapetalae</taxon>
        <taxon>rosids</taxon>
        <taxon>fabids</taxon>
        <taxon>Fabales</taxon>
        <taxon>Fabaceae</taxon>
        <taxon>Papilionoideae</taxon>
        <taxon>50 kb inversion clade</taxon>
        <taxon>NPAAA clade</taxon>
        <taxon>Hologalegina</taxon>
        <taxon>robinioid clade</taxon>
        <taxon>Loteae</taxon>
        <taxon>Lotus</taxon>
    </lineage>
</organism>
<evidence type="ECO:0000313" key="2">
    <source>
        <dbReference type="EMBL" id="AFK37062.1"/>
    </source>
</evidence>
<name>I3S9X0_LOTJA</name>
<dbReference type="AlphaFoldDB" id="I3S9X0"/>
<reference evidence="2" key="1">
    <citation type="submission" date="2012-05" db="EMBL/GenBank/DDBJ databases">
        <authorList>
            <person name="Krishnakumar V."/>
            <person name="Cheung F."/>
            <person name="Xiao Y."/>
            <person name="Chan A."/>
            <person name="Moskal W.A."/>
            <person name="Town C.D."/>
        </authorList>
    </citation>
    <scope>NUCLEOTIDE SEQUENCE</scope>
</reference>
<proteinExistence type="evidence at transcript level"/>
<evidence type="ECO:0000256" key="1">
    <source>
        <dbReference type="SAM" id="MobiDB-lite"/>
    </source>
</evidence>
<feature type="compositionally biased region" description="Basic and acidic residues" evidence="1">
    <location>
        <begin position="46"/>
        <end position="60"/>
    </location>
</feature>
<accession>I3S9X0</accession>
<protein>
    <submittedName>
        <fullName evidence="2">Uncharacterized protein</fullName>
    </submittedName>
</protein>
<sequence>MQRIIFDIHDVPKEALSLRTINLDDTIDTIDNVKAKTTTNSQVKKAGGEEEHRDRAKQTC</sequence>
<dbReference type="EMBL" id="BT137267">
    <property type="protein sequence ID" value="AFK37062.1"/>
    <property type="molecule type" value="mRNA"/>
</dbReference>